<protein>
    <submittedName>
        <fullName evidence="2">Glycosyl hydrolase</fullName>
    </submittedName>
</protein>
<evidence type="ECO:0000313" key="3">
    <source>
        <dbReference type="Proteomes" id="UP000239366"/>
    </source>
</evidence>
<dbReference type="AlphaFoldDB" id="A0A2S7T986"/>
<organism evidence="2 3">
    <name type="scientific">Aureicoccus marinus</name>
    <dbReference type="NCBI Taxonomy" id="754435"/>
    <lineage>
        <taxon>Bacteria</taxon>
        <taxon>Pseudomonadati</taxon>
        <taxon>Bacteroidota</taxon>
        <taxon>Flavobacteriia</taxon>
        <taxon>Flavobacteriales</taxon>
        <taxon>Flavobacteriaceae</taxon>
        <taxon>Aureicoccus</taxon>
    </lineage>
</organism>
<dbReference type="InterPro" id="IPR010496">
    <property type="entry name" value="AL/BT2_dom"/>
</dbReference>
<dbReference type="EMBL" id="MQVX01000001">
    <property type="protein sequence ID" value="PQJ16077.1"/>
    <property type="molecule type" value="Genomic_DNA"/>
</dbReference>
<gene>
    <name evidence="2" type="ORF">BST99_10380</name>
</gene>
<dbReference type="Gene3D" id="2.60.120.560">
    <property type="entry name" value="Exo-inulinase, domain 1"/>
    <property type="match status" value="1"/>
</dbReference>
<sequence length="246" mass="28029">MKTQFLSTLFALSLLVVSCKKQNEKQEENPTDTKIEVAEFRELFDGENFTGWRLYRGDEPGKAWKIEEGALVFYPPTERPQGESYNLVSEEEFTNFELSLEWKIQKNGNSGIFWGVYESEEFGQPYQTGPEIQVLDNQGHPDALNGEDRQAGALYDMVPPSEDHTNAAGEWNECILHVNHETGQGWVKMNGKLIVTFPVKGDGWDNLVKESKFADWKGFGDYPKGRLGLQDHGDTVAYRKIKIKEL</sequence>
<reference evidence="3" key="1">
    <citation type="submission" date="2016-11" db="EMBL/GenBank/DDBJ databases">
        <title>Trade-off between light-utilization and light-protection in marine flavobacteria.</title>
        <authorList>
            <person name="Kumagai Y."/>
            <person name="Yoshizawa S."/>
            <person name="Kogure K."/>
        </authorList>
    </citation>
    <scope>NUCLEOTIDE SEQUENCE [LARGE SCALE GENOMIC DNA]</scope>
    <source>
        <strain evidence="3">SG-18</strain>
    </source>
</reference>
<dbReference type="PROSITE" id="PS51257">
    <property type="entry name" value="PROKAR_LIPOPROTEIN"/>
    <property type="match status" value="1"/>
</dbReference>
<evidence type="ECO:0000259" key="1">
    <source>
        <dbReference type="Pfam" id="PF06439"/>
    </source>
</evidence>
<keyword evidence="2" id="KW-0378">Hydrolase</keyword>
<feature type="domain" description="3-keto-alpha-glucoside-1,2-lyase/3-keto-2-hydroxy-glucal hydratase" evidence="1">
    <location>
        <begin position="40"/>
        <end position="244"/>
    </location>
</feature>
<evidence type="ECO:0000313" key="2">
    <source>
        <dbReference type="EMBL" id="PQJ16077.1"/>
    </source>
</evidence>
<name>A0A2S7T986_9FLAO</name>
<keyword evidence="3" id="KW-1185">Reference proteome</keyword>
<dbReference type="Proteomes" id="UP000239366">
    <property type="component" value="Unassembled WGS sequence"/>
</dbReference>
<dbReference type="OrthoDB" id="9806233at2"/>
<dbReference type="Pfam" id="PF06439">
    <property type="entry name" value="3keto-disac_hyd"/>
    <property type="match status" value="1"/>
</dbReference>
<accession>A0A2S7T986</accession>
<comment type="caution">
    <text evidence="2">The sequence shown here is derived from an EMBL/GenBank/DDBJ whole genome shotgun (WGS) entry which is preliminary data.</text>
</comment>
<dbReference type="GO" id="GO:0016787">
    <property type="term" value="F:hydrolase activity"/>
    <property type="evidence" value="ECO:0007669"/>
    <property type="project" value="UniProtKB-KW"/>
</dbReference>
<proteinExistence type="predicted"/>
<dbReference type="RefSeq" id="WP_105001747.1">
    <property type="nucleotide sequence ID" value="NZ_MQVX01000001.1"/>
</dbReference>